<evidence type="ECO:0000313" key="4">
    <source>
        <dbReference type="Proteomes" id="UP000659654"/>
    </source>
</evidence>
<evidence type="ECO:0000313" key="3">
    <source>
        <dbReference type="EMBL" id="CAD5235662.1"/>
    </source>
</evidence>
<dbReference type="OrthoDB" id="6482909at2759"/>
<dbReference type="SMR" id="A0A7I8X9L5"/>
<dbReference type="PROSITE" id="PS50097">
    <property type="entry name" value="BTB"/>
    <property type="match status" value="1"/>
</dbReference>
<evidence type="ECO:0000259" key="2">
    <source>
        <dbReference type="PROSITE" id="PS50097"/>
    </source>
</evidence>
<dbReference type="Gene3D" id="3.30.710.10">
    <property type="entry name" value="Potassium Channel Kv1.1, Chain A"/>
    <property type="match status" value="1"/>
</dbReference>
<proteinExistence type="predicted"/>
<sequence>MRGIEKEERMISLDVFARTHYAQVGEWLSAERLSGSLRFADIELNVNGRRDHLHSAVALAHSRFFVESLKSLRPPYVINLPDNFRATAVFKVIDWLYHGRADIRRESLGEFLEITTYLGIDDLHKRLERHFLELTKHESLRVVCLNMATDPRFGISTSHQLAADIARYHDLLSTDEIRMLTPESSAALLADQTVTFNEKLDLLNLVLFWLKFDEKRPHLRRVLGHLYVPNIGAEECQKLARHLIDRMSTRIVPNLNVYGKNRNTVVVSTNPQRFFRNSAAVVSCADEGFNDSASFEQDSSRSEAGEKVLDESMIREINRLPSFSGRSPAHRRRARKVCKDLDRNLDGFDFGSSTDEEQGLRLGVNKHGQFVGHPGQRLYQMESESQKLVNARGFTKTELEEYQELPSSAEIFKETSYQPAKKREGFSDSSDLPNPDNFRRPASPASIPSDAYIVRPTASKSSRSSSKLSTARSKSLARRRSLSGSLNAHVFEKEMNTAKERSSRTPNQKRTERSFGGKKGQDDSFDLRTAVTSTPKDGSQSSGSANYDSSSCSSSNCSEASSPSNESSVSTASSIHSAYLDHELCGTGSEYAFDQEKSKKN</sequence>
<feature type="region of interest" description="Disordered" evidence="1">
    <location>
        <begin position="410"/>
        <end position="573"/>
    </location>
</feature>
<feature type="compositionally biased region" description="Low complexity" evidence="1">
    <location>
        <begin position="539"/>
        <end position="573"/>
    </location>
</feature>
<dbReference type="InterPro" id="IPR011333">
    <property type="entry name" value="SKP1/BTB/POZ_sf"/>
</dbReference>
<comment type="caution">
    <text evidence="3">The sequence shown here is derived from an EMBL/GenBank/DDBJ whole genome shotgun (WGS) entry which is preliminary data.</text>
</comment>
<dbReference type="SMART" id="SM00225">
    <property type="entry name" value="BTB"/>
    <property type="match status" value="1"/>
</dbReference>
<feature type="compositionally biased region" description="Low complexity" evidence="1">
    <location>
        <begin position="457"/>
        <end position="474"/>
    </location>
</feature>
<dbReference type="Proteomes" id="UP000582659">
    <property type="component" value="Unassembled WGS sequence"/>
</dbReference>
<dbReference type="Pfam" id="PF00651">
    <property type="entry name" value="BTB"/>
    <property type="match status" value="1"/>
</dbReference>
<dbReference type="Proteomes" id="UP000659654">
    <property type="component" value="Unassembled WGS sequence"/>
</dbReference>
<feature type="domain" description="BTB" evidence="2">
    <location>
        <begin position="40"/>
        <end position="105"/>
    </location>
</feature>
<dbReference type="EMBL" id="CAJFCV020000006">
    <property type="protein sequence ID" value="CAG9132185.1"/>
    <property type="molecule type" value="Genomic_DNA"/>
</dbReference>
<dbReference type="AlphaFoldDB" id="A0A7I8X9L5"/>
<dbReference type="CDD" id="cd18186">
    <property type="entry name" value="BTB_POZ_ZBTB_KLHL-like"/>
    <property type="match status" value="1"/>
</dbReference>
<gene>
    <name evidence="3" type="ORF">BXYJ_LOCUS15753</name>
</gene>
<protein>
    <submittedName>
        <fullName evidence="3">(pine wood nematode) hypothetical protein</fullName>
    </submittedName>
</protein>
<feature type="compositionally biased region" description="Basic and acidic residues" evidence="1">
    <location>
        <begin position="490"/>
        <end position="526"/>
    </location>
</feature>
<dbReference type="EMBL" id="CAJFDI010000006">
    <property type="protein sequence ID" value="CAD5235662.1"/>
    <property type="molecule type" value="Genomic_DNA"/>
</dbReference>
<dbReference type="SUPFAM" id="SSF54695">
    <property type="entry name" value="POZ domain"/>
    <property type="match status" value="1"/>
</dbReference>
<keyword evidence="4" id="KW-1185">Reference proteome</keyword>
<reference evidence="3" key="1">
    <citation type="submission" date="2020-09" db="EMBL/GenBank/DDBJ databases">
        <authorList>
            <person name="Kikuchi T."/>
        </authorList>
    </citation>
    <scope>NUCLEOTIDE SEQUENCE</scope>
    <source>
        <strain evidence="3">Ka4C1</strain>
    </source>
</reference>
<dbReference type="InterPro" id="IPR000210">
    <property type="entry name" value="BTB/POZ_dom"/>
</dbReference>
<organism evidence="3 4">
    <name type="scientific">Bursaphelenchus xylophilus</name>
    <name type="common">Pinewood nematode worm</name>
    <name type="synonym">Aphelenchoides xylophilus</name>
    <dbReference type="NCBI Taxonomy" id="6326"/>
    <lineage>
        <taxon>Eukaryota</taxon>
        <taxon>Metazoa</taxon>
        <taxon>Ecdysozoa</taxon>
        <taxon>Nematoda</taxon>
        <taxon>Chromadorea</taxon>
        <taxon>Rhabditida</taxon>
        <taxon>Tylenchina</taxon>
        <taxon>Tylenchomorpha</taxon>
        <taxon>Aphelenchoidea</taxon>
        <taxon>Aphelenchoididae</taxon>
        <taxon>Bursaphelenchus</taxon>
    </lineage>
</organism>
<name>A0A7I8X9L5_BURXY</name>
<accession>A0A7I8X9L5</accession>
<evidence type="ECO:0000256" key="1">
    <source>
        <dbReference type="SAM" id="MobiDB-lite"/>
    </source>
</evidence>